<dbReference type="Pfam" id="PF02698">
    <property type="entry name" value="DUF218"/>
    <property type="match status" value="1"/>
</dbReference>
<dbReference type="RefSeq" id="WP_143526822.1">
    <property type="nucleotide sequence ID" value="NZ_AP019791.1"/>
</dbReference>
<protein>
    <recommendedName>
        <fullName evidence="1">DUF218 domain-containing protein</fullName>
    </recommendedName>
</protein>
<evidence type="ECO:0000259" key="1">
    <source>
        <dbReference type="Pfam" id="PF02698"/>
    </source>
</evidence>
<dbReference type="EMBL" id="AP019791">
    <property type="protein sequence ID" value="BBL78714.1"/>
    <property type="molecule type" value="Genomic_DNA"/>
</dbReference>
<dbReference type="PANTHER" id="PTHR30336:SF20">
    <property type="entry name" value="DUF218 DOMAIN-CONTAINING PROTEIN"/>
    <property type="match status" value="1"/>
</dbReference>
<dbReference type="OrthoDB" id="9782395at2"/>
<proteinExistence type="predicted"/>
<dbReference type="InterPro" id="IPR051599">
    <property type="entry name" value="Cell_Envelope_Assoc"/>
</dbReference>
<sequence>MSNPVAGGLATNLRRLLQVFLGEMSSRGGDAEVAVVLGSQVLPGGRPSGTLMARTLHAARLYAGGRVRLIIPTGGVGRHPPSEAEIMARILREAGVPREAVLPEGGAMSTWDSARFVSRMMRDLGVERVLVVTDPLHCVRTVAAFRQAGLEALPEPVYSSPMWRNRWLRLGQFARETGALAWYKAKHGVGSPSRR</sequence>
<feature type="domain" description="DUF218" evidence="1">
    <location>
        <begin position="33"/>
        <end position="166"/>
    </location>
</feature>
<dbReference type="AlphaFoldDB" id="A0A510HFJ8"/>
<gene>
    <name evidence="2" type="ORF">RxyAA322_05680</name>
</gene>
<evidence type="ECO:0000313" key="2">
    <source>
        <dbReference type="EMBL" id="BBL78714.1"/>
    </source>
</evidence>
<dbReference type="PANTHER" id="PTHR30336">
    <property type="entry name" value="INNER MEMBRANE PROTEIN, PROBABLE PERMEASE"/>
    <property type="match status" value="1"/>
</dbReference>
<dbReference type="CDD" id="cd06259">
    <property type="entry name" value="YdcF-like"/>
    <property type="match status" value="1"/>
</dbReference>
<name>A0A510HFJ8_9ACTN</name>
<keyword evidence="3" id="KW-1185">Reference proteome</keyword>
<dbReference type="InterPro" id="IPR014729">
    <property type="entry name" value="Rossmann-like_a/b/a_fold"/>
</dbReference>
<dbReference type="Gene3D" id="3.40.50.620">
    <property type="entry name" value="HUPs"/>
    <property type="match status" value="1"/>
</dbReference>
<organism evidence="2 3">
    <name type="scientific">Rubrobacter xylanophilus</name>
    <dbReference type="NCBI Taxonomy" id="49319"/>
    <lineage>
        <taxon>Bacteria</taxon>
        <taxon>Bacillati</taxon>
        <taxon>Actinomycetota</taxon>
        <taxon>Rubrobacteria</taxon>
        <taxon>Rubrobacterales</taxon>
        <taxon>Rubrobacteraceae</taxon>
        <taxon>Rubrobacter</taxon>
    </lineage>
</organism>
<dbReference type="GO" id="GO:0005886">
    <property type="term" value="C:plasma membrane"/>
    <property type="evidence" value="ECO:0007669"/>
    <property type="project" value="TreeGrafter"/>
</dbReference>
<evidence type="ECO:0000313" key="3">
    <source>
        <dbReference type="Proteomes" id="UP000318065"/>
    </source>
</evidence>
<dbReference type="Proteomes" id="UP000318065">
    <property type="component" value="Chromosome"/>
</dbReference>
<reference evidence="2" key="1">
    <citation type="journal article" date="2019" name="Microbiol. Resour. Announc.">
        <title>Complete Genome Sequence of Rubrobacter xylanophilus Strain AA3-22, Isolated from Arima Onsen in Japan.</title>
        <authorList>
            <person name="Tomariguchi N."/>
            <person name="Miyazaki K."/>
        </authorList>
    </citation>
    <scope>NUCLEOTIDE SEQUENCE [LARGE SCALE GENOMIC DNA]</scope>
    <source>
        <strain evidence="2">AA3-22</strain>
    </source>
</reference>
<accession>A0A510HFJ8</accession>
<dbReference type="InterPro" id="IPR003848">
    <property type="entry name" value="DUF218"/>
</dbReference>